<dbReference type="Pfam" id="PF01753">
    <property type="entry name" value="zf-MYND"/>
    <property type="match status" value="1"/>
</dbReference>
<dbReference type="EMBL" id="LUEZ02000058">
    <property type="protein sequence ID" value="RDB20601.1"/>
    <property type="molecule type" value="Genomic_DNA"/>
</dbReference>
<evidence type="ECO:0000256" key="4">
    <source>
        <dbReference type="PROSITE-ProRule" id="PRU00134"/>
    </source>
</evidence>
<dbReference type="AlphaFoldDB" id="A0A369JEN8"/>
<evidence type="ECO:0000256" key="3">
    <source>
        <dbReference type="ARBA" id="ARBA00022833"/>
    </source>
</evidence>
<keyword evidence="3" id="KW-0862">Zinc</keyword>
<sequence length="516" mass="58779">MIPLFNTENNPNNSSHPGVTSTLVAKKIGFDFTQSDMKADSNRWNNDWEKAHRLISATPPTEFFEILRSYLSIFHTYTENTAQAVQDLRQEVHKLQSTTADLYDDLDKHGPFRTAWILLVDSERRRHIHNGLQEACRASDWGQDARLLCPEITLNKIATDMGRAFITFLDSYRQGVKGADPDIYFLPNEWWGKVVDRSNEPTTELMSTIFTHLNLLRSQFIALFTFSTGMSVFQDLSFGSPGMDPVTQVIRSDPFFADSISQQLENARSKPILRCENCTKSPDMIEGNPRFMMCSVCKSKLDFVVHYCSQACQKEDWRRHKKHCGKAKVSKKLPGTINDPFWMEPDMSDSARNLPFTQTGQLAAWEMGFEFPHPLPAYSPALQRQISLWAGDKHVDYFLFDELDRPIPIYVHPTSLQLFFRLNRSVMVSLDPEAGVKLVGEYLLKKISNHPRLSRECILNQLGREFGEDMKGKIIAFEEYSGLLAGTSPGSAYLERMNGITQAMAPRMMESGSLKS</sequence>
<dbReference type="InterPro" id="IPR002893">
    <property type="entry name" value="Znf_MYND"/>
</dbReference>
<name>A0A369JEN8_HYPMA</name>
<accession>A0A369JEN8</accession>
<comment type="caution">
    <text evidence="6">The sequence shown here is derived from an EMBL/GenBank/DDBJ whole genome shotgun (WGS) entry which is preliminary data.</text>
</comment>
<keyword evidence="2 4" id="KW-0863">Zinc-finger</keyword>
<reference evidence="6" key="1">
    <citation type="submission" date="2018-04" db="EMBL/GenBank/DDBJ databases">
        <title>Whole genome sequencing of Hypsizygus marmoreus.</title>
        <authorList>
            <person name="Choi I.-G."/>
            <person name="Min B."/>
            <person name="Kim J.-G."/>
            <person name="Kim S."/>
            <person name="Oh Y.-L."/>
            <person name="Kong W.-S."/>
            <person name="Park H."/>
            <person name="Jeong J."/>
            <person name="Song E.-S."/>
        </authorList>
    </citation>
    <scope>NUCLEOTIDE SEQUENCE [LARGE SCALE GENOMIC DNA]</scope>
    <source>
        <strain evidence="6">51987-8</strain>
    </source>
</reference>
<evidence type="ECO:0000313" key="6">
    <source>
        <dbReference type="EMBL" id="RDB20601.1"/>
    </source>
</evidence>
<dbReference type="OrthoDB" id="3149405at2759"/>
<dbReference type="PROSITE" id="PS50865">
    <property type="entry name" value="ZF_MYND_2"/>
    <property type="match status" value="1"/>
</dbReference>
<evidence type="ECO:0000259" key="5">
    <source>
        <dbReference type="PROSITE" id="PS50865"/>
    </source>
</evidence>
<protein>
    <recommendedName>
        <fullName evidence="5">MYND-type domain-containing protein</fullName>
    </recommendedName>
</protein>
<keyword evidence="1" id="KW-0479">Metal-binding</keyword>
<dbReference type="Proteomes" id="UP000076154">
    <property type="component" value="Unassembled WGS sequence"/>
</dbReference>
<dbReference type="GO" id="GO:0008270">
    <property type="term" value="F:zinc ion binding"/>
    <property type="evidence" value="ECO:0007669"/>
    <property type="project" value="UniProtKB-KW"/>
</dbReference>
<keyword evidence="7" id="KW-1185">Reference proteome</keyword>
<gene>
    <name evidence="6" type="ORF">Hypma_012235</name>
</gene>
<dbReference type="InParanoid" id="A0A369JEN8"/>
<dbReference type="SUPFAM" id="SSF144232">
    <property type="entry name" value="HIT/MYND zinc finger-like"/>
    <property type="match status" value="1"/>
</dbReference>
<evidence type="ECO:0000256" key="1">
    <source>
        <dbReference type="ARBA" id="ARBA00022723"/>
    </source>
</evidence>
<feature type="domain" description="MYND-type" evidence="5">
    <location>
        <begin position="275"/>
        <end position="324"/>
    </location>
</feature>
<organism evidence="6 7">
    <name type="scientific">Hypsizygus marmoreus</name>
    <name type="common">White beech mushroom</name>
    <name type="synonym">Agaricus marmoreus</name>
    <dbReference type="NCBI Taxonomy" id="39966"/>
    <lineage>
        <taxon>Eukaryota</taxon>
        <taxon>Fungi</taxon>
        <taxon>Dikarya</taxon>
        <taxon>Basidiomycota</taxon>
        <taxon>Agaricomycotina</taxon>
        <taxon>Agaricomycetes</taxon>
        <taxon>Agaricomycetidae</taxon>
        <taxon>Agaricales</taxon>
        <taxon>Tricholomatineae</taxon>
        <taxon>Lyophyllaceae</taxon>
        <taxon>Hypsizygus</taxon>
    </lineage>
</organism>
<dbReference type="Gene3D" id="6.10.140.2220">
    <property type="match status" value="1"/>
</dbReference>
<proteinExistence type="predicted"/>
<evidence type="ECO:0000256" key="2">
    <source>
        <dbReference type="ARBA" id="ARBA00022771"/>
    </source>
</evidence>
<evidence type="ECO:0000313" key="7">
    <source>
        <dbReference type="Proteomes" id="UP000076154"/>
    </source>
</evidence>